<dbReference type="Pfam" id="PF19804">
    <property type="entry name" value="DUF6287"/>
    <property type="match status" value="1"/>
</dbReference>
<feature type="signal peptide" evidence="2">
    <location>
        <begin position="1"/>
        <end position="26"/>
    </location>
</feature>
<protein>
    <submittedName>
        <fullName evidence="4">DUF6287 domain-containing protein</fullName>
    </submittedName>
</protein>
<sequence>MKKANHKLLSLTALLTLFLVGCQNDAEQSTATSQSQESVSSESSSSKEDAQEKKSNKEEAESKEEKEKDEASSKEESKTENQAEKPESESSANESSVPTIAGDLGRSMEHQGLNIDQIQAGDFTTLVGTWRNGRGQEFVFYEDGSVDPHHYLYLGNAKKENQILFAGLNATDGYIGGALLIIAPAGIEIEVPIPSSFDASDISRDRLIGGHNYDVIEDPDEFYYRVD</sequence>
<evidence type="ECO:0000313" key="5">
    <source>
        <dbReference type="Proteomes" id="UP001072007"/>
    </source>
</evidence>
<dbReference type="InterPro" id="IPR046254">
    <property type="entry name" value="DUF6287"/>
</dbReference>
<dbReference type="EMBL" id="JAOTMD010000002">
    <property type="protein sequence ID" value="MCY3024938.1"/>
    <property type="molecule type" value="Genomic_DNA"/>
</dbReference>
<keyword evidence="5" id="KW-1185">Reference proteome</keyword>
<feature type="chain" id="PRO_5045603625" evidence="2">
    <location>
        <begin position="27"/>
        <end position="227"/>
    </location>
</feature>
<proteinExistence type="predicted"/>
<reference evidence="4" key="1">
    <citation type="submission" date="2024-05" db="EMBL/GenBank/DDBJ databases">
        <title>Aerococcus urinae taxonomy study.</title>
        <authorList>
            <person name="Christensen J."/>
            <person name="Senneby E."/>
        </authorList>
    </citation>
    <scope>NUCLEOTIDE SEQUENCE</scope>
    <source>
        <strain evidence="4">CDC-3352-U95</strain>
    </source>
</reference>
<dbReference type="PROSITE" id="PS51257">
    <property type="entry name" value="PROKAR_LIPOPROTEIN"/>
    <property type="match status" value="1"/>
</dbReference>
<evidence type="ECO:0000313" key="4">
    <source>
        <dbReference type="EMBL" id="MCY3024938.1"/>
    </source>
</evidence>
<dbReference type="RefSeq" id="WP_064293421.1">
    <property type="nucleotide sequence ID" value="NZ_JAOTMC010000003.1"/>
</dbReference>
<feature type="region of interest" description="Disordered" evidence="1">
    <location>
        <begin position="26"/>
        <end position="102"/>
    </location>
</feature>
<dbReference type="GeneID" id="86970106"/>
<name>A0ABT4C042_9LACT</name>
<accession>A0ABT4C042</accession>
<comment type="caution">
    <text evidence="4">The sequence shown here is derived from an EMBL/GenBank/DDBJ whole genome shotgun (WGS) entry which is preliminary data.</text>
</comment>
<gene>
    <name evidence="4" type="ORF">ODY23_01255</name>
</gene>
<feature type="compositionally biased region" description="Polar residues" evidence="1">
    <location>
        <begin position="89"/>
        <end position="98"/>
    </location>
</feature>
<evidence type="ECO:0000259" key="3">
    <source>
        <dbReference type="Pfam" id="PF19804"/>
    </source>
</evidence>
<feature type="compositionally biased region" description="Low complexity" evidence="1">
    <location>
        <begin position="26"/>
        <end position="44"/>
    </location>
</feature>
<evidence type="ECO:0000256" key="2">
    <source>
        <dbReference type="SAM" id="SignalP"/>
    </source>
</evidence>
<feature type="domain" description="DUF6287" evidence="3">
    <location>
        <begin position="111"/>
        <end position="144"/>
    </location>
</feature>
<evidence type="ECO:0000256" key="1">
    <source>
        <dbReference type="SAM" id="MobiDB-lite"/>
    </source>
</evidence>
<organism evidence="4 5">
    <name type="scientific">Aerococcus loyolae</name>
    <dbReference type="NCBI Taxonomy" id="2976809"/>
    <lineage>
        <taxon>Bacteria</taxon>
        <taxon>Bacillati</taxon>
        <taxon>Bacillota</taxon>
        <taxon>Bacilli</taxon>
        <taxon>Lactobacillales</taxon>
        <taxon>Aerococcaceae</taxon>
        <taxon>Aerococcus</taxon>
    </lineage>
</organism>
<feature type="compositionally biased region" description="Basic and acidic residues" evidence="1">
    <location>
        <begin position="45"/>
        <end position="88"/>
    </location>
</feature>
<keyword evidence="2" id="KW-0732">Signal</keyword>
<dbReference type="Proteomes" id="UP001072007">
    <property type="component" value="Unassembled WGS sequence"/>
</dbReference>